<dbReference type="InterPro" id="IPR000032">
    <property type="entry name" value="HPr-like"/>
</dbReference>
<reference evidence="5 6" key="1">
    <citation type="submission" date="2014-02" db="EMBL/GenBank/DDBJ databases">
        <title>Draft genome sequence of Lysinibacillus sinduriensis JCM 15800.</title>
        <authorList>
            <person name="Zhang F."/>
            <person name="Wang G."/>
            <person name="Zhang L."/>
        </authorList>
    </citation>
    <scope>NUCLEOTIDE SEQUENCE [LARGE SCALE GENOMIC DNA]</scope>
    <source>
        <strain evidence="5 6">JCM 15800</strain>
    </source>
</reference>
<dbReference type="AlphaFoldDB" id="A0A0A3HTF7"/>
<feature type="domain" description="HPr" evidence="4">
    <location>
        <begin position="1"/>
        <end position="92"/>
    </location>
</feature>
<gene>
    <name evidence="5" type="ORF">CD33_09400</name>
</gene>
<dbReference type="PANTHER" id="PTHR33705">
    <property type="entry name" value="PHOSPHOCARRIER PROTEIN HPR"/>
    <property type="match status" value="1"/>
</dbReference>
<organism evidence="5 6">
    <name type="scientific">Ureibacillus sinduriensis BLB-1 = JCM 15800</name>
    <dbReference type="NCBI Taxonomy" id="1384057"/>
    <lineage>
        <taxon>Bacteria</taxon>
        <taxon>Bacillati</taxon>
        <taxon>Bacillota</taxon>
        <taxon>Bacilli</taxon>
        <taxon>Bacillales</taxon>
        <taxon>Caryophanaceae</taxon>
        <taxon>Ureibacillus</taxon>
    </lineage>
</organism>
<comment type="subcellular location">
    <subcellularLocation>
        <location evidence="1">Cytoplasm</location>
    </subcellularLocation>
</comment>
<dbReference type="InterPro" id="IPR035895">
    <property type="entry name" value="HPr-like_sf"/>
</dbReference>
<dbReference type="NCBIfam" id="NF010352">
    <property type="entry name" value="PRK13780.1"/>
    <property type="match status" value="1"/>
</dbReference>
<proteinExistence type="predicted"/>
<evidence type="ECO:0000256" key="2">
    <source>
        <dbReference type="ARBA" id="ARBA00022490"/>
    </source>
</evidence>
<dbReference type="Proteomes" id="UP000030408">
    <property type="component" value="Unassembled WGS sequence"/>
</dbReference>
<dbReference type="CDD" id="cd00367">
    <property type="entry name" value="PTS-HPr_like"/>
    <property type="match status" value="1"/>
</dbReference>
<dbReference type="PRINTS" id="PR00107">
    <property type="entry name" value="PHOSPHOCPHPR"/>
</dbReference>
<accession>A0A0A3HTF7</accession>
<dbReference type="InterPro" id="IPR050399">
    <property type="entry name" value="HPr"/>
</dbReference>
<evidence type="ECO:0000256" key="3">
    <source>
        <dbReference type="ARBA" id="ARBA00022683"/>
    </source>
</evidence>
<dbReference type="Gene3D" id="3.30.1340.10">
    <property type="entry name" value="HPr-like"/>
    <property type="match status" value="1"/>
</dbReference>
<name>A0A0A3HTF7_9BACL</name>
<dbReference type="GO" id="GO:0009401">
    <property type="term" value="P:phosphoenolpyruvate-dependent sugar phosphotransferase system"/>
    <property type="evidence" value="ECO:0007669"/>
    <property type="project" value="UniProtKB-KW"/>
</dbReference>
<dbReference type="NCBIfam" id="TIGR01003">
    <property type="entry name" value="PTS_HPr_family"/>
    <property type="match status" value="1"/>
</dbReference>
<keyword evidence="3" id="KW-0598">Phosphotransferase system</keyword>
<dbReference type="PROSITE" id="PS51350">
    <property type="entry name" value="PTS_HPR_DOM"/>
    <property type="match status" value="1"/>
</dbReference>
<dbReference type="GO" id="GO:0005737">
    <property type="term" value="C:cytoplasm"/>
    <property type="evidence" value="ECO:0007669"/>
    <property type="project" value="UniProtKB-SubCell"/>
</dbReference>
<sequence length="92" mass="9840">MLKKTFKITSGLGVQARPAAQLVNLASRFSADISLEYKGKSVNLKSIMGVMSLAVGEGSEITISADGKDEQEAIRQIENLMEKEIGGALLEN</sequence>
<dbReference type="Pfam" id="PF00381">
    <property type="entry name" value="PTS-HPr"/>
    <property type="match status" value="1"/>
</dbReference>
<dbReference type="PROSITE" id="PS00589">
    <property type="entry name" value="PTS_HPR_SER"/>
    <property type="match status" value="1"/>
</dbReference>
<dbReference type="RefSeq" id="WP_036200214.1">
    <property type="nucleotide sequence ID" value="NZ_AVCY01000007.1"/>
</dbReference>
<protein>
    <submittedName>
        <fullName evidence="5">Phosphocarrier protein HPr</fullName>
    </submittedName>
</protein>
<comment type="caution">
    <text evidence="5">The sequence shown here is derived from an EMBL/GenBank/DDBJ whole genome shotgun (WGS) entry which is preliminary data.</text>
</comment>
<evidence type="ECO:0000259" key="4">
    <source>
        <dbReference type="PROSITE" id="PS51350"/>
    </source>
</evidence>
<keyword evidence="6" id="KW-1185">Reference proteome</keyword>
<dbReference type="eggNOG" id="COG1925">
    <property type="taxonomic scope" value="Bacteria"/>
</dbReference>
<evidence type="ECO:0000256" key="1">
    <source>
        <dbReference type="ARBA" id="ARBA00004496"/>
    </source>
</evidence>
<dbReference type="OrthoDB" id="9809047at2"/>
<dbReference type="InterPro" id="IPR002114">
    <property type="entry name" value="PTS_HPr_Ser_P_site"/>
</dbReference>
<evidence type="ECO:0000313" key="6">
    <source>
        <dbReference type="Proteomes" id="UP000030408"/>
    </source>
</evidence>
<dbReference type="SUPFAM" id="SSF55594">
    <property type="entry name" value="HPr-like"/>
    <property type="match status" value="1"/>
</dbReference>
<dbReference type="STRING" id="1384057.CD33_09400"/>
<dbReference type="PANTHER" id="PTHR33705:SF2">
    <property type="entry name" value="PHOSPHOCARRIER PROTEIN NPR"/>
    <property type="match status" value="1"/>
</dbReference>
<evidence type="ECO:0000313" key="5">
    <source>
        <dbReference type="EMBL" id="KGR75714.1"/>
    </source>
</evidence>
<dbReference type="EMBL" id="JPVO01000049">
    <property type="protein sequence ID" value="KGR75714.1"/>
    <property type="molecule type" value="Genomic_DNA"/>
</dbReference>
<keyword evidence="2" id="KW-0963">Cytoplasm</keyword>